<name>A0A6L9E839_9FLAO</name>
<sequence length="499" mass="57100">MIRKSLCLLILMVLISCETQKKETTSDIPTNGPIQLHPENPHYFLFKGKAHVLITSAEHYGALINLEFDYKKYLETLAAEGMNYTRIFTGTYYEIQGESFGIQQNTLAPEKDKRITPWAIVSSDSPGEFKYDLATWNEDYFKRLKDLMSEAAKHNIIVEVTLFSSIYRDEHWDIIPQNPKNNINITDRISRLEAHTLDNQSLLDYQLAFVKKMAVELNEFDNFFFEIQNEPWADLGVAVYNIVNKEELDSINWTLKADLANEASLRWQERVAAEIRTTENDLPKKHLIAQNYTNFKAPIPEVDDTIDILNFHYAWPEAVSWNYHYNKLIGFDESGFAGSEDKVYRRQAWRFMLSGGGLYNNLDYSFYEGFEDGTGIYEAPGGGSKALRKQLKTLSDFLHGFELQTLRPDSERIENSKGLIPYMLSDGKDVYAIYLRTVGTENVNLKLRTGEGSFKIQTLNPVTGVYGEPLSLMAEEGLLDIVTSTDEGEIAISVIRENE</sequence>
<proteinExistence type="predicted"/>
<evidence type="ECO:0000313" key="2">
    <source>
        <dbReference type="Proteomes" id="UP000475249"/>
    </source>
</evidence>
<dbReference type="PROSITE" id="PS51257">
    <property type="entry name" value="PROKAR_LIPOPROTEIN"/>
    <property type="match status" value="1"/>
</dbReference>
<reference evidence="1 2" key="1">
    <citation type="submission" date="2020-01" db="EMBL/GenBank/DDBJ databases">
        <title>Bacteria diversity of Porities sp.</title>
        <authorList>
            <person name="Wang G."/>
        </authorList>
    </citation>
    <scope>NUCLEOTIDE SEQUENCE [LARGE SCALE GENOMIC DNA]</scope>
    <source>
        <strain evidence="1 2">R33</strain>
    </source>
</reference>
<protein>
    <recommendedName>
        <fullName evidence="3">Cellulase (Glycosyl hydrolase family 5)</fullName>
    </recommendedName>
</protein>
<dbReference type="Proteomes" id="UP000475249">
    <property type="component" value="Unassembled WGS sequence"/>
</dbReference>
<evidence type="ECO:0000313" key="1">
    <source>
        <dbReference type="EMBL" id="NAS10619.1"/>
    </source>
</evidence>
<gene>
    <name evidence="1" type="ORF">GTQ38_01305</name>
</gene>
<comment type="caution">
    <text evidence="1">The sequence shown here is derived from an EMBL/GenBank/DDBJ whole genome shotgun (WGS) entry which is preliminary data.</text>
</comment>
<dbReference type="Gene3D" id="3.20.20.80">
    <property type="entry name" value="Glycosidases"/>
    <property type="match status" value="1"/>
</dbReference>
<keyword evidence="2" id="KW-1185">Reference proteome</keyword>
<dbReference type="RefSeq" id="WP_161433418.1">
    <property type="nucleotide sequence ID" value="NZ_WXYO01000001.1"/>
</dbReference>
<dbReference type="AlphaFoldDB" id="A0A6L9E839"/>
<evidence type="ECO:0008006" key="3">
    <source>
        <dbReference type="Google" id="ProtNLM"/>
    </source>
</evidence>
<organism evidence="1 2">
    <name type="scientific">Poritiphilus flavus</name>
    <dbReference type="NCBI Taxonomy" id="2697053"/>
    <lineage>
        <taxon>Bacteria</taxon>
        <taxon>Pseudomonadati</taxon>
        <taxon>Bacteroidota</taxon>
        <taxon>Flavobacteriia</taxon>
        <taxon>Flavobacteriales</taxon>
        <taxon>Flavobacteriaceae</taxon>
        <taxon>Poritiphilus</taxon>
    </lineage>
</organism>
<dbReference type="EMBL" id="WXYO01000001">
    <property type="protein sequence ID" value="NAS10619.1"/>
    <property type="molecule type" value="Genomic_DNA"/>
</dbReference>
<accession>A0A6L9E839</accession>
<dbReference type="SUPFAM" id="SSF51445">
    <property type="entry name" value="(Trans)glycosidases"/>
    <property type="match status" value="1"/>
</dbReference>
<dbReference type="InterPro" id="IPR017853">
    <property type="entry name" value="GH"/>
</dbReference>